<evidence type="ECO:0000313" key="2">
    <source>
        <dbReference type="EMBL" id="MDG3013062.1"/>
    </source>
</evidence>
<evidence type="ECO:0000259" key="1">
    <source>
        <dbReference type="Pfam" id="PF03435"/>
    </source>
</evidence>
<accession>A0A9X4LYY4</accession>
<feature type="domain" description="Saccharopine dehydrogenase NADP binding" evidence="1">
    <location>
        <begin position="5"/>
        <end position="105"/>
    </location>
</feature>
<evidence type="ECO:0000313" key="3">
    <source>
        <dbReference type="Proteomes" id="UP001152755"/>
    </source>
</evidence>
<reference evidence="2" key="1">
    <citation type="submission" date="2022-08" db="EMBL/GenBank/DDBJ databases">
        <title>Genome analysis of Corynebacteriales strain.</title>
        <authorList>
            <person name="Lee S.D."/>
        </authorList>
    </citation>
    <scope>NUCLEOTIDE SEQUENCE</scope>
    <source>
        <strain evidence="2">D3-21</strain>
    </source>
</reference>
<keyword evidence="3" id="KW-1185">Reference proteome</keyword>
<sequence length="380" mass="39166">MTRRILQIGATGHTGALTAAALVAAGERPVLVGRDADALTAAAQKLAPDRPLETLVLDVTDVGALRRTIGGDDVVLSTVGRFPDRGRPVVEAAAEAGASYLDSSWEPGYIRWVFDKLGRRAQVRGARLMPGFGYDYVPGQLAGAWALESAAEVGIPFRLEVGYFCDGVCRASGARGLAAVTETALEPGFTFRGRVCEDRPAARTAEFEIGGHTRVGLSTGSAEHLTLPELAPSLSELDVYQGWFGWATEIVSKLSVLGPVIAGVPGSRALAGRISTLLAGGPDSEGPSAEAMAQGRSLVAARVTDTGGTVLAALDLEGPGPYPLTAQSLAWAAAVEAHTGPKTVHRRVGALGPVQAFGLDALRDAATQAGLEAQVVTAAG</sequence>
<dbReference type="EMBL" id="JANRHA010000001">
    <property type="protein sequence ID" value="MDG3013062.1"/>
    <property type="molecule type" value="Genomic_DNA"/>
</dbReference>
<name>A0A9X4LYY4_9ACTN</name>
<dbReference type="Gene3D" id="3.40.50.720">
    <property type="entry name" value="NAD(P)-binding Rossmann-like Domain"/>
    <property type="match status" value="1"/>
</dbReference>
<dbReference type="Proteomes" id="UP001152755">
    <property type="component" value="Unassembled WGS sequence"/>
</dbReference>
<dbReference type="RefSeq" id="WP_277829591.1">
    <property type="nucleotide sequence ID" value="NZ_JAAIVF010000001.1"/>
</dbReference>
<dbReference type="InterPro" id="IPR036291">
    <property type="entry name" value="NAD(P)-bd_dom_sf"/>
</dbReference>
<comment type="caution">
    <text evidence="2">The sequence shown here is derived from an EMBL/GenBank/DDBJ whole genome shotgun (WGS) entry which is preliminary data.</text>
</comment>
<dbReference type="InterPro" id="IPR005097">
    <property type="entry name" value="Sacchrp_dh_NADP-bd"/>
</dbReference>
<dbReference type="AlphaFoldDB" id="A0A9X4LYY4"/>
<dbReference type="Pfam" id="PF03435">
    <property type="entry name" value="Sacchrp_dh_NADP"/>
    <property type="match status" value="1"/>
</dbReference>
<dbReference type="SUPFAM" id="SSF51735">
    <property type="entry name" value="NAD(P)-binding Rossmann-fold domains"/>
    <property type="match status" value="1"/>
</dbReference>
<dbReference type="PANTHER" id="PTHR43781:SF1">
    <property type="entry name" value="SACCHAROPINE DEHYDROGENASE"/>
    <property type="match status" value="1"/>
</dbReference>
<protein>
    <submittedName>
        <fullName evidence="2">Saccharopine dehydrogenase NADP-binding domain-containing protein</fullName>
    </submittedName>
</protein>
<organism evidence="2 3">
    <name type="scientific">Speluncibacter jeojiensis</name>
    <dbReference type="NCBI Taxonomy" id="2710754"/>
    <lineage>
        <taxon>Bacteria</taxon>
        <taxon>Bacillati</taxon>
        <taxon>Actinomycetota</taxon>
        <taxon>Actinomycetes</taxon>
        <taxon>Mycobacteriales</taxon>
        <taxon>Speluncibacteraceae</taxon>
        <taxon>Speluncibacter</taxon>
    </lineage>
</organism>
<gene>
    <name evidence="2" type="ORF">NVS88_00620</name>
</gene>
<dbReference type="PANTHER" id="PTHR43781">
    <property type="entry name" value="SACCHAROPINE DEHYDROGENASE"/>
    <property type="match status" value="1"/>
</dbReference>
<proteinExistence type="predicted"/>